<dbReference type="Proteomes" id="UP000053048">
    <property type="component" value="Unassembled WGS sequence"/>
</dbReference>
<evidence type="ECO:0000256" key="4">
    <source>
        <dbReference type="SAM" id="SignalP"/>
    </source>
</evidence>
<dbReference type="Pfam" id="PF03573">
    <property type="entry name" value="OprD"/>
    <property type="match status" value="2"/>
</dbReference>
<feature type="chain" id="PRO_5006903742" evidence="4">
    <location>
        <begin position="24"/>
        <end position="492"/>
    </location>
</feature>
<organism evidence="5 6">
    <name type="scientific">Pseudomonas viridiflava ICMP 13104</name>
    <dbReference type="NCBI Taxonomy" id="1198305"/>
    <lineage>
        <taxon>Bacteria</taxon>
        <taxon>Pseudomonadati</taxon>
        <taxon>Pseudomonadota</taxon>
        <taxon>Gammaproteobacteria</taxon>
        <taxon>Pseudomonadales</taxon>
        <taxon>Pseudomonadaceae</taxon>
        <taxon>Pseudomonas</taxon>
    </lineage>
</organism>
<dbReference type="Gene3D" id="2.40.160.10">
    <property type="entry name" value="Porin"/>
    <property type="match status" value="3"/>
</dbReference>
<proteinExistence type="inferred from homology"/>
<evidence type="ECO:0000256" key="3">
    <source>
        <dbReference type="ARBA" id="ARBA00022729"/>
    </source>
</evidence>
<dbReference type="EMBL" id="LKEJ01000128">
    <property type="protein sequence ID" value="KTB63726.1"/>
    <property type="molecule type" value="Genomic_DNA"/>
</dbReference>
<accession>A0A0W0HSQ2</accession>
<keyword evidence="6" id="KW-1185">Reference proteome</keyword>
<name>A0A0W0HSQ2_PSEVI</name>
<dbReference type="PANTHER" id="PTHR34596">
    <property type="entry name" value="CHITOPORIN"/>
    <property type="match status" value="1"/>
</dbReference>
<protein>
    <submittedName>
        <fullName evidence="5">Porin</fullName>
    </submittedName>
</protein>
<keyword evidence="3 4" id="KW-0732">Signal</keyword>
<evidence type="ECO:0000256" key="1">
    <source>
        <dbReference type="ARBA" id="ARBA00009075"/>
    </source>
</evidence>
<keyword evidence="2" id="KW-0813">Transport</keyword>
<evidence type="ECO:0000313" key="5">
    <source>
        <dbReference type="EMBL" id="KTB63726.1"/>
    </source>
</evidence>
<evidence type="ECO:0000256" key="2">
    <source>
        <dbReference type="ARBA" id="ARBA00022448"/>
    </source>
</evidence>
<dbReference type="InterPro" id="IPR023614">
    <property type="entry name" value="Porin_dom_sf"/>
</dbReference>
<dbReference type="PANTHER" id="PTHR34596:SF2">
    <property type="entry name" value="CHITOPORIN"/>
    <property type="match status" value="1"/>
</dbReference>
<gene>
    <name evidence="5" type="ORF">AO067_24170</name>
</gene>
<dbReference type="GO" id="GO:0015288">
    <property type="term" value="F:porin activity"/>
    <property type="evidence" value="ECO:0007669"/>
    <property type="project" value="TreeGrafter"/>
</dbReference>
<dbReference type="AlphaFoldDB" id="A0A0W0HSQ2"/>
<feature type="signal peptide" evidence="4">
    <location>
        <begin position="1"/>
        <end position="23"/>
    </location>
</feature>
<dbReference type="InterPro" id="IPR005318">
    <property type="entry name" value="OM_porin_bac"/>
</dbReference>
<comment type="caution">
    <text evidence="5">The sequence shown here is derived from an EMBL/GenBank/DDBJ whole genome shotgun (WGS) entry which is preliminary data.</text>
</comment>
<reference evidence="5 6" key="1">
    <citation type="submission" date="2015-09" db="EMBL/GenBank/DDBJ databases">
        <title>Genome sequence of ICMP 13104.</title>
        <authorList>
            <person name="Visnovsky S."/>
            <person name="Lu A."/>
            <person name="Panda P."/>
            <person name="Pitman A."/>
        </authorList>
    </citation>
    <scope>NUCLEOTIDE SEQUENCE [LARGE SCALE GENOMIC DNA]</scope>
    <source>
        <strain evidence="5 6">ICMP 13104</strain>
    </source>
</reference>
<dbReference type="GO" id="GO:0016020">
    <property type="term" value="C:membrane"/>
    <property type="evidence" value="ECO:0007669"/>
    <property type="project" value="InterPro"/>
</dbReference>
<comment type="similarity">
    <text evidence="1">Belongs to the outer membrane porin (Opr) (TC 1.B.25) family.</text>
</comment>
<sequence length="492" mass="52933">MRVMKWSAIALAVTAASAQLATAAPFVSDQADAKGFVEGSTFDLKLRNYYYNRDKKAGADDDRDWTQGIWANFSTGYTQGTIGVGVEAFGYGGLRLWGPDKYSGSGNLVTDSNDDNEATQGKIGGAVKFRVSKTELKVGDMQPTSPVFAVGGSRLLPQTASGLSLQSSEIAGLDLEAGHFYSGTSQDDTSHSGSIWATYANGFNGLKANSADFVGGKYAVTDALGVAFYAAKLEDIWDQYYGNVNYVLPLGSDQSLAFDVNLYRTLDEGSAEAGSINNTTYSASAAYSFLAAHTVTVAYQKVDGDTPFDYIGIGDNNRGGDSIFLANSVQYSDFNGPGEKSWQVRYDLNMTPYGVPGHNGPGEKSWQVRYDLNMTPYGVPGLSFMTRYLNGDDIDGTKVSASSSYANMYGADGKQDDIDGTKVSASSSYANMYGADGKHHETNLEAKYVVQTGPAKDLSFRMRQAWHRGNDAQADGDVNEFRLIVDYPISIL</sequence>
<evidence type="ECO:0000313" key="6">
    <source>
        <dbReference type="Proteomes" id="UP000053048"/>
    </source>
</evidence>